<dbReference type="InterPro" id="IPR054187">
    <property type="entry name" value="DUF6892"/>
</dbReference>
<dbReference type="Proteomes" id="UP000620262">
    <property type="component" value="Unassembled WGS sequence"/>
</dbReference>
<dbReference type="RefSeq" id="WP_192730251.1">
    <property type="nucleotide sequence ID" value="NZ_BAAAVL010000018.1"/>
</dbReference>
<gene>
    <name evidence="2" type="ORF">H4W29_003744</name>
</gene>
<dbReference type="Pfam" id="PF21832">
    <property type="entry name" value="DUF6892"/>
    <property type="match status" value="1"/>
</dbReference>
<evidence type="ECO:0000313" key="2">
    <source>
        <dbReference type="EMBL" id="MBE1506563.1"/>
    </source>
</evidence>
<reference evidence="2 3" key="1">
    <citation type="submission" date="2020-10" db="EMBL/GenBank/DDBJ databases">
        <title>Sequencing the genomes of 1000 actinobacteria strains.</title>
        <authorList>
            <person name="Klenk H.-P."/>
        </authorList>
    </citation>
    <scope>NUCLEOTIDE SEQUENCE [LARGE SCALE GENOMIC DNA]</scope>
    <source>
        <strain evidence="2 3">DSM 7307</strain>
    </source>
</reference>
<evidence type="ECO:0000259" key="1">
    <source>
        <dbReference type="Pfam" id="PF21832"/>
    </source>
</evidence>
<name>A0ABR9ITN1_RHIVS</name>
<organism evidence="2 3">
    <name type="scientific">Rhizobium viscosum</name>
    <name type="common">Arthrobacter viscosus</name>
    <dbReference type="NCBI Taxonomy" id="1673"/>
    <lineage>
        <taxon>Bacteria</taxon>
        <taxon>Pseudomonadati</taxon>
        <taxon>Pseudomonadota</taxon>
        <taxon>Alphaproteobacteria</taxon>
        <taxon>Hyphomicrobiales</taxon>
        <taxon>Rhizobiaceae</taxon>
        <taxon>Rhizobium/Agrobacterium group</taxon>
        <taxon>Rhizobium</taxon>
    </lineage>
</organism>
<sequence>MIRRRNLLVGATAASMLGTAKTTRAAFYPEPSGASGAPFGDPNLKLVVMSAMMDKGIIDLGTREELAEHVLGRRVDLDSEGYYPLLPVRTYLERYPLTREMLDRVDTLYFDGGNTIYSYIWKFWGGEDESFDVPDMSGIANCPNITTLDFTSMVRFVDLETLGPPLKLQHLTLGVDLANLPALLDMPALRGVKIYDDDIYRDVMTPGSPARQVMERLKARGVSVFVHWISSDQGEPPAYQ</sequence>
<accession>A0ABR9ITN1</accession>
<protein>
    <recommendedName>
        <fullName evidence="1">DUF6892 domain-containing protein</fullName>
    </recommendedName>
</protein>
<dbReference type="EMBL" id="JADBEC010000001">
    <property type="protein sequence ID" value="MBE1506563.1"/>
    <property type="molecule type" value="Genomic_DNA"/>
</dbReference>
<comment type="caution">
    <text evidence="2">The sequence shown here is derived from an EMBL/GenBank/DDBJ whole genome shotgun (WGS) entry which is preliminary data.</text>
</comment>
<evidence type="ECO:0000313" key="3">
    <source>
        <dbReference type="Proteomes" id="UP000620262"/>
    </source>
</evidence>
<keyword evidence="3" id="KW-1185">Reference proteome</keyword>
<feature type="domain" description="DUF6892" evidence="1">
    <location>
        <begin position="37"/>
        <end position="224"/>
    </location>
</feature>
<proteinExistence type="predicted"/>